<gene>
    <name evidence="4" type="ORF">niasHT_012495</name>
    <name evidence="3" type="ORF">niasHT_012709</name>
</gene>
<comment type="similarity">
    <text evidence="1">Belongs to the nematode receptor-like protein sre family.</text>
</comment>
<dbReference type="EMBL" id="JBICBT010000459">
    <property type="protein sequence ID" value="KAL3112926.1"/>
    <property type="molecule type" value="Genomic_DNA"/>
</dbReference>
<evidence type="ECO:0000256" key="2">
    <source>
        <dbReference type="SAM" id="Phobius"/>
    </source>
</evidence>
<comment type="caution">
    <text evidence="3">The sequence shown here is derived from an EMBL/GenBank/DDBJ whole genome shotgun (WGS) entry which is preliminary data.</text>
</comment>
<dbReference type="Pfam" id="PF03125">
    <property type="entry name" value="Sre"/>
    <property type="match status" value="1"/>
</dbReference>
<keyword evidence="2" id="KW-0812">Transmembrane</keyword>
<keyword evidence="2" id="KW-1133">Transmembrane helix</keyword>
<sequence>MAFVGTFRRLFGHVLIIERFIATTRTESYESVPKSIFFCSWMSVTLSIALVNTIIKHVSGTITELNLTSSSISTILSLSEYLVIVLIGYYNQRRYNRQIENAAANNYHIEQRYQVSDNMKTAKLLSPAFLCFFLSNLFINLMQFLLKFHLLNEQYQINLAYSLISFSNGILSAVIELTIVTHHPLLKRRFLMLLKIIFRLKRNQIGEGQRNTVALATVARNEMNDHFKMLHQLWNK</sequence>
<dbReference type="PANTHER" id="PTHR47521:SF7">
    <property type="entry name" value="SERPENTINE RECEPTOR CLASS EPSILON-6"/>
    <property type="match status" value="1"/>
</dbReference>
<feature type="transmembrane region" description="Helical" evidence="2">
    <location>
        <begin position="35"/>
        <end position="55"/>
    </location>
</feature>
<dbReference type="AlphaFoldDB" id="A0ABD2L5D8"/>
<keyword evidence="2" id="KW-0472">Membrane</keyword>
<evidence type="ECO:0000313" key="3">
    <source>
        <dbReference type="EMBL" id="KAL3110291.1"/>
    </source>
</evidence>
<dbReference type="InterPro" id="IPR052860">
    <property type="entry name" value="NRL-GPCR1"/>
</dbReference>
<name>A0ABD2L5D8_9BILA</name>
<proteinExistence type="inferred from homology"/>
<dbReference type="InterPro" id="IPR004151">
    <property type="entry name" value="7TM_GPCR_serpentine_rcpt_Sre"/>
</dbReference>
<evidence type="ECO:0008006" key="6">
    <source>
        <dbReference type="Google" id="ProtNLM"/>
    </source>
</evidence>
<feature type="transmembrane region" description="Helical" evidence="2">
    <location>
        <begin position="67"/>
        <end position="90"/>
    </location>
</feature>
<evidence type="ECO:0000313" key="5">
    <source>
        <dbReference type="Proteomes" id="UP001620626"/>
    </source>
</evidence>
<feature type="transmembrane region" description="Helical" evidence="2">
    <location>
        <begin position="158"/>
        <end position="180"/>
    </location>
</feature>
<accession>A0ABD2L5D8</accession>
<protein>
    <recommendedName>
        <fullName evidence="6">Gustatory receptor</fullName>
    </recommendedName>
</protein>
<evidence type="ECO:0000256" key="1">
    <source>
        <dbReference type="ARBA" id="ARBA00006803"/>
    </source>
</evidence>
<evidence type="ECO:0000313" key="4">
    <source>
        <dbReference type="EMBL" id="KAL3112926.1"/>
    </source>
</evidence>
<dbReference type="EMBL" id="JBICBT010000547">
    <property type="protein sequence ID" value="KAL3110291.1"/>
    <property type="molecule type" value="Genomic_DNA"/>
</dbReference>
<feature type="transmembrane region" description="Helical" evidence="2">
    <location>
        <begin position="124"/>
        <end position="146"/>
    </location>
</feature>
<dbReference type="PANTHER" id="PTHR47521">
    <property type="entry name" value="SERPENTINE RECEPTOR, CLASS E (EPSILON)-RELATED"/>
    <property type="match status" value="1"/>
</dbReference>
<organism evidence="3 5">
    <name type="scientific">Heterodera trifolii</name>
    <dbReference type="NCBI Taxonomy" id="157864"/>
    <lineage>
        <taxon>Eukaryota</taxon>
        <taxon>Metazoa</taxon>
        <taxon>Ecdysozoa</taxon>
        <taxon>Nematoda</taxon>
        <taxon>Chromadorea</taxon>
        <taxon>Rhabditida</taxon>
        <taxon>Tylenchina</taxon>
        <taxon>Tylenchomorpha</taxon>
        <taxon>Tylenchoidea</taxon>
        <taxon>Heteroderidae</taxon>
        <taxon>Heteroderinae</taxon>
        <taxon>Heterodera</taxon>
    </lineage>
</organism>
<keyword evidence="5" id="KW-1185">Reference proteome</keyword>
<reference evidence="3 5" key="1">
    <citation type="submission" date="2024-10" db="EMBL/GenBank/DDBJ databases">
        <authorList>
            <person name="Kim D."/>
        </authorList>
    </citation>
    <scope>NUCLEOTIDE SEQUENCE [LARGE SCALE GENOMIC DNA]</scope>
    <source>
        <strain evidence="3">BH-2024</strain>
    </source>
</reference>
<dbReference type="Proteomes" id="UP001620626">
    <property type="component" value="Unassembled WGS sequence"/>
</dbReference>